<dbReference type="EMBL" id="AJWZ01011119">
    <property type="protein sequence ID" value="EKC46429.1"/>
    <property type="molecule type" value="Genomic_DNA"/>
</dbReference>
<comment type="caution">
    <text evidence="1">The sequence shown here is derived from an EMBL/GenBank/DDBJ whole genome shotgun (WGS) entry which is preliminary data.</text>
</comment>
<feature type="non-terminal residue" evidence="1">
    <location>
        <position position="1"/>
    </location>
</feature>
<sequence length="222" mass="25610">LILRNVVLPCVLTDRKQHQTSGTNEADNTQIVSEMYEVFAKENARAASQANYQEGKALNEKYYSDGHSDWTYYNSDYYYQCNDTNAALRESVRKMTEKWELDGIDCDEIEANSSLTLDGGFDFNSIWNSDFRNQVGRSSLAKESTIPPENFKMFFKEQVTSFTEENKFNGNLKITIGKSNFDLDVPFQTLRTGSEGEIRNVWDLMEDYYSDTKDNSKVKNFL</sequence>
<proteinExistence type="predicted"/>
<gene>
    <name evidence="1" type="ORF">OBE_16267</name>
</gene>
<protein>
    <submittedName>
        <fullName evidence="1">Uncharacterized protein</fullName>
    </submittedName>
</protein>
<organism evidence="1">
    <name type="scientific">human gut metagenome</name>
    <dbReference type="NCBI Taxonomy" id="408170"/>
    <lineage>
        <taxon>unclassified sequences</taxon>
        <taxon>metagenomes</taxon>
        <taxon>organismal metagenomes</taxon>
    </lineage>
</organism>
<name>K1RSE2_9ZZZZ</name>
<accession>K1RSE2</accession>
<dbReference type="AlphaFoldDB" id="K1RSE2"/>
<reference evidence="1" key="1">
    <citation type="journal article" date="2013" name="Environ. Microbiol.">
        <title>Microbiota from the distal guts of lean and obese adolescents exhibit partial functional redundancy besides clear differences in community structure.</title>
        <authorList>
            <person name="Ferrer M."/>
            <person name="Ruiz A."/>
            <person name="Lanza F."/>
            <person name="Haange S.B."/>
            <person name="Oberbach A."/>
            <person name="Till H."/>
            <person name="Bargiela R."/>
            <person name="Campoy C."/>
            <person name="Segura M.T."/>
            <person name="Richter M."/>
            <person name="von Bergen M."/>
            <person name="Seifert J."/>
            <person name="Suarez A."/>
        </authorList>
    </citation>
    <scope>NUCLEOTIDE SEQUENCE</scope>
</reference>
<feature type="non-terminal residue" evidence="1">
    <location>
        <position position="222"/>
    </location>
</feature>
<evidence type="ECO:0000313" key="1">
    <source>
        <dbReference type="EMBL" id="EKC46429.1"/>
    </source>
</evidence>